<evidence type="ECO:0000313" key="3">
    <source>
        <dbReference type="EMBL" id="OCH84545.1"/>
    </source>
</evidence>
<sequence length="138" mass="15587">MTDPSTRRTRAIEELMAHRRTRVLIFGTIALMAGVGFYWYMQKKYLRWEEIMHGPGVLPTWERRVGRAQVPVSQHRPGETLIPSITGGNVVCGQQRMVRMSLPGDADNHTEPMDSANTALVGQSSDETQSTREHVSEH</sequence>
<dbReference type="AlphaFoldDB" id="A0A8E2ALP1"/>
<keyword evidence="2" id="KW-0812">Transmembrane</keyword>
<accession>A0A8E2ALP1</accession>
<proteinExistence type="predicted"/>
<keyword evidence="2" id="KW-1133">Transmembrane helix</keyword>
<feature type="region of interest" description="Disordered" evidence="1">
    <location>
        <begin position="101"/>
        <end position="138"/>
    </location>
</feature>
<reference evidence="3 4" key="1">
    <citation type="submission" date="2016-07" db="EMBL/GenBank/DDBJ databases">
        <title>Draft genome of the white-rot fungus Obba rivulosa 3A-2.</title>
        <authorList>
            <consortium name="DOE Joint Genome Institute"/>
            <person name="Miettinen O."/>
            <person name="Riley R."/>
            <person name="Acob R."/>
            <person name="Barry K."/>
            <person name="Cullen D."/>
            <person name="De Vries R."/>
            <person name="Hainaut M."/>
            <person name="Hatakka A."/>
            <person name="Henrissat B."/>
            <person name="Hilden K."/>
            <person name="Kuo R."/>
            <person name="Labutti K."/>
            <person name="Lipzen A."/>
            <person name="Makela M.R."/>
            <person name="Sandor L."/>
            <person name="Spatafora J.W."/>
            <person name="Grigoriev I.V."/>
            <person name="Hibbett D.S."/>
        </authorList>
    </citation>
    <scope>NUCLEOTIDE SEQUENCE [LARGE SCALE GENOMIC DNA]</scope>
    <source>
        <strain evidence="3 4">3A-2</strain>
    </source>
</reference>
<gene>
    <name evidence="3" type="ORF">OBBRIDRAFT_798992</name>
</gene>
<keyword evidence="2" id="KW-0472">Membrane</keyword>
<name>A0A8E2ALP1_9APHY</name>
<evidence type="ECO:0000313" key="4">
    <source>
        <dbReference type="Proteomes" id="UP000250043"/>
    </source>
</evidence>
<feature type="compositionally biased region" description="Basic and acidic residues" evidence="1">
    <location>
        <begin position="129"/>
        <end position="138"/>
    </location>
</feature>
<organism evidence="3 4">
    <name type="scientific">Obba rivulosa</name>
    <dbReference type="NCBI Taxonomy" id="1052685"/>
    <lineage>
        <taxon>Eukaryota</taxon>
        <taxon>Fungi</taxon>
        <taxon>Dikarya</taxon>
        <taxon>Basidiomycota</taxon>
        <taxon>Agaricomycotina</taxon>
        <taxon>Agaricomycetes</taxon>
        <taxon>Polyporales</taxon>
        <taxon>Gelatoporiaceae</taxon>
        <taxon>Obba</taxon>
    </lineage>
</organism>
<protein>
    <submittedName>
        <fullName evidence="3">Uncharacterized protein</fullName>
    </submittedName>
</protein>
<dbReference type="EMBL" id="KV722661">
    <property type="protein sequence ID" value="OCH84545.1"/>
    <property type="molecule type" value="Genomic_DNA"/>
</dbReference>
<evidence type="ECO:0000256" key="2">
    <source>
        <dbReference type="SAM" id="Phobius"/>
    </source>
</evidence>
<keyword evidence="4" id="KW-1185">Reference proteome</keyword>
<feature type="transmembrane region" description="Helical" evidence="2">
    <location>
        <begin position="21"/>
        <end position="41"/>
    </location>
</feature>
<dbReference type="Proteomes" id="UP000250043">
    <property type="component" value="Unassembled WGS sequence"/>
</dbReference>
<evidence type="ECO:0000256" key="1">
    <source>
        <dbReference type="SAM" id="MobiDB-lite"/>
    </source>
</evidence>
<feature type="compositionally biased region" description="Polar residues" evidence="1">
    <location>
        <begin position="115"/>
        <end position="128"/>
    </location>
</feature>